<keyword evidence="3" id="KW-1185">Reference proteome</keyword>
<keyword evidence="1" id="KW-0812">Transmembrane</keyword>
<keyword evidence="2" id="KW-0418">Kinase</keyword>
<keyword evidence="1" id="KW-0472">Membrane</keyword>
<organism evidence="2 3">
    <name type="scientific">Salix purpurea</name>
    <name type="common">Purple osier willow</name>
    <dbReference type="NCBI Taxonomy" id="77065"/>
    <lineage>
        <taxon>Eukaryota</taxon>
        <taxon>Viridiplantae</taxon>
        <taxon>Streptophyta</taxon>
        <taxon>Embryophyta</taxon>
        <taxon>Tracheophyta</taxon>
        <taxon>Spermatophyta</taxon>
        <taxon>Magnoliopsida</taxon>
        <taxon>eudicotyledons</taxon>
        <taxon>Gunneridae</taxon>
        <taxon>Pentapetalae</taxon>
        <taxon>rosids</taxon>
        <taxon>fabids</taxon>
        <taxon>Malpighiales</taxon>
        <taxon>Salicaceae</taxon>
        <taxon>Saliceae</taxon>
        <taxon>Salix</taxon>
    </lineage>
</organism>
<protein>
    <submittedName>
        <fullName evidence="2">MITOGEN-ACTIVATED PROTEIN KINASE</fullName>
    </submittedName>
</protein>
<reference evidence="2" key="2">
    <citation type="journal article" date="2023" name="Int. J. Mol. Sci.">
        <title>De Novo Assembly and Annotation of 11 Diverse Shrub Willow (Salix) Genomes Reveals Novel Gene Organization in Sex-Linked Regions.</title>
        <authorList>
            <person name="Hyden B."/>
            <person name="Feng K."/>
            <person name="Yates T.B."/>
            <person name="Jawdy S."/>
            <person name="Cereghino C."/>
            <person name="Smart L.B."/>
            <person name="Muchero W."/>
        </authorList>
    </citation>
    <scope>NUCLEOTIDE SEQUENCE</scope>
    <source>
        <tissue evidence="2">Shoot tip</tissue>
    </source>
</reference>
<gene>
    <name evidence="2" type="ORF">OIU79_029327</name>
</gene>
<dbReference type="Gene3D" id="1.10.510.10">
    <property type="entry name" value="Transferase(Phosphotransferase) domain 1"/>
    <property type="match status" value="1"/>
</dbReference>
<reference evidence="2" key="1">
    <citation type="submission" date="2022-11" db="EMBL/GenBank/DDBJ databases">
        <authorList>
            <person name="Hyden B.L."/>
            <person name="Feng K."/>
            <person name="Yates T."/>
            <person name="Jawdy S."/>
            <person name="Smart L.B."/>
            <person name="Muchero W."/>
        </authorList>
    </citation>
    <scope>NUCLEOTIDE SEQUENCE</scope>
    <source>
        <tissue evidence="2">Shoot tip</tissue>
    </source>
</reference>
<dbReference type="OrthoDB" id="1926123at2759"/>
<name>A0A9Q0VIK1_SALPP</name>
<evidence type="ECO:0000313" key="2">
    <source>
        <dbReference type="EMBL" id="KAJ6748178.1"/>
    </source>
</evidence>
<keyword evidence="2" id="KW-0808">Transferase</keyword>
<evidence type="ECO:0000313" key="3">
    <source>
        <dbReference type="Proteomes" id="UP001151532"/>
    </source>
</evidence>
<proteinExistence type="predicted"/>
<sequence>MSFLHLYAENLLMSILPWNSWTLIFTKLFVPTKVVSLMELMNRKPLFPGKDHVHQMRLLTELRGKPTEYLARVHDIADEPVCSEPFFFDFEQQPLLEEQMKDMIYAEAISLNPEHAY</sequence>
<evidence type="ECO:0000256" key="1">
    <source>
        <dbReference type="SAM" id="Phobius"/>
    </source>
</evidence>
<dbReference type="GO" id="GO:0016301">
    <property type="term" value="F:kinase activity"/>
    <property type="evidence" value="ECO:0007669"/>
    <property type="project" value="UniProtKB-KW"/>
</dbReference>
<dbReference type="Proteomes" id="UP001151532">
    <property type="component" value="Chromosome 12"/>
</dbReference>
<comment type="caution">
    <text evidence="2">The sequence shown here is derived from an EMBL/GenBank/DDBJ whole genome shotgun (WGS) entry which is preliminary data.</text>
</comment>
<keyword evidence="1" id="KW-1133">Transmembrane helix</keyword>
<dbReference type="EMBL" id="JAPFFK010000008">
    <property type="protein sequence ID" value="KAJ6748178.1"/>
    <property type="molecule type" value="Genomic_DNA"/>
</dbReference>
<dbReference type="AlphaFoldDB" id="A0A9Q0VIK1"/>
<accession>A0A9Q0VIK1</accession>
<feature type="transmembrane region" description="Helical" evidence="1">
    <location>
        <begin position="20"/>
        <end position="40"/>
    </location>
</feature>